<keyword evidence="1" id="KW-0378">Hydrolase</keyword>
<dbReference type="EC" id="3.1.-.-" evidence="1"/>
<dbReference type="PANTHER" id="PTHR47909">
    <property type="entry name" value="ALPHA/BETA-HYDROLASES SUPERFAMILY PROTEIN"/>
    <property type="match status" value="1"/>
</dbReference>
<evidence type="ECO:0000259" key="2">
    <source>
        <dbReference type="Pfam" id="PF07819"/>
    </source>
</evidence>
<dbReference type="GO" id="GO:0015031">
    <property type="term" value="P:protein transport"/>
    <property type="evidence" value="ECO:0007669"/>
    <property type="project" value="UniProtKB-KW"/>
</dbReference>
<comment type="similarity">
    <text evidence="1">Belongs to the GPI inositol-deacylase family.</text>
</comment>
<evidence type="ECO:0000313" key="4">
    <source>
        <dbReference type="Proteomes" id="UP000789595"/>
    </source>
</evidence>
<evidence type="ECO:0000313" key="3">
    <source>
        <dbReference type="EMBL" id="CAH0365785.1"/>
    </source>
</evidence>
<dbReference type="GO" id="GO:0016788">
    <property type="term" value="F:hydrolase activity, acting on ester bonds"/>
    <property type="evidence" value="ECO:0007669"/>
    <property type="project" value="InterPro"/>
</dbReference>
<reference evidence="3" key="1">
    <citation type="submission" date="2021-11" db="EMBL/GenBank/DDBJ databases">
        <authorList>
            <consortium name="Genoscope - CEA"/>
            <person name="William W."/>
        </authorList>
    </citation>
    <scope>NUCLEOTIDE SEQUENCE</scope>
</reference>
<comment type="function">
    <text evidence="1">Involved in inositol deacylation of GPI-anchored proteins which plays important roles in the quality control and ER-associated degradation of GPI-anchored proteins.</text>
</comment>
<accession>A0A8J2WUA5</accession>
<dbReference type="Gene3D" id="3.40.50.1820">
    <property type="entry name" value="alpha/beta hydrolase"/>
    <property type="match status" value="1"/>
</dbReference>
<protein>
    <recommendedName>
        <fullName evidence="1">GPI inositol-deacylase</fullName>
        <ecNumber evidence="1">3.1.-.-</ecNumber>
    </recommendedName>
</protein>
<keyword evidence="1" id="KW-0472">Membrane</keyword>
<dbReference type="GO" id="GO:0005789">
    <property type="term" value="C:endoplasmic reticulum membrane"/>
    <property type="evidence" value="ECO:0007669"/>
    <property type="project" value="UniProtKB-SubCell"/>
</dbReference>
<keyword evidence="4" id="KW-1185">Reference proteome</keyword>
<organism evidence="3 4">
    <name type="scientific">Pelagomonas calceolata</name>
    <dbReference type="NCBI Taxonomy" id="35677"/>
    <lineage>
        <taxon>Eukaryota</taxon>
        <taxon>Sar</taxon>
        <taxon>Stramenopiles</taxon>
        <taxon>Ochrophyta</taxon>
        <taxon>Pelagophyceae</taxon>
        <taxon>Pelagomonadales</taxon>
        <taxon>Pelagomonadaceae</taxon>
        <taxon>Pelagomonas</taxon>
    </lineage>
</organism>
<dbReference type="OrthoDB" id="348976at2759"/>
<dbReference type="PANTHER" id="PTHR47909:SF2">
    <property type="entry name" value="GPI INOSITOL-DEACYLASE"/>
    <property type="match status" value="1"/>
</dbReference>
<keyword evidence="1" id="KW-0813">Transport</keyword>
<dbReference type="AlphaFoldDB" id="A0A8J2WUA5"/>
<dbReference type="InterPro" id="IPR012908">
    <property type="entry name" value="PGAP1-ab_dom-like"/>
</dbReference>
<evidence type="ECO:0000256" key="1">
    <source>
        <dbReference type="RuleBase" id="RU365011"/>
    </source>
</evidence>
<dbReference type="EMBL" id="CAKKNE010000001">
    <property type="protein sequence ID" value="CAH0365785.1"/>
    <property type="molecule type" value="Genomic_DNA"/>
</dbReference>
<keyword evidence="1" id="KW-0653">Protein transport</keyword>
<comment type="subcellular location">
    <subcellularLocation>
        <location evidence="1">Endoplasmic reticulum membrane</location>
    </subcellularLocation>
</comment>
<proteinExistence type="inferred from homology"/>
<name>A0A8J2WUA5_9STRA</name>
<gene>
    <name evidence="3" type="ORF">PECAL_1P22410</name>
</gene>
<feature type="domain" description="GPI inositol-deacylase PGAP1-like alpha/beta" evidence="2">
    <location>
        <begin position="101"/>
        <end position="142"/>
    </location>
</feature>
<dbReference type="SUPFAM" id="SSF53474">
    <property type="entry name" value="alpha/beta-Hydrolases"/>
    <property type="match status" value="1"/>
</dbReference>
<comment type="caution">
    <text evidence="3">The sequence shown here is derived from an EMBL/GenBank/DDBJ whole genome shotgun (WGS) entry which is preliminary data.</text>
</comment>
<dbReference type="InterPro" id="IPR029058">
    <property type="entry name" value="AB_hydrolase_fold"/>
</dbReference>
<sequence>MQLKAINGIIALACATKALQRPRVIIAPAQFGVPKDYDDLSALLRQRGHTVACAPLSRLSWLRIVPSVFTEAFFKGELKPQGTLDFFFEALDAAVADVGPDEDIAILGHSIGGWVARAWVVDRGEQRVKRFVTLGTPHNEPPEGLFSNIDQTRGLLKYVRANCPPDASIFTCVAGTATSTAALGDVFKLDAWDEELRRSPLLEALVSLPSYLALSGKNPFGVKGDGLIPVATACLADCPSIEVDCHHSDFVPTALDSIRLPETYPWYGSPAVFEAWADALSIN</sequence>
<dbReference type="Pfam" id="PF07819">
    <property type="entry name" value="PGAP1"/>
    <property type="match status" value="1"/>
</dbReference>
<dbReference type="Proteomes" id="UP000789595">
    <property type="component" value="Unassembled WGS sequence"/>
</dbReference>
<keyword evidence="1" id="KW-0256">Endoplasmic reticulum</keyword>